<dbReference type="Proteomes" id="UP001321760">
    <property type="component" value="Unassembled WGS sequence"/>
</dbReference>
<dbReference type="AlphaFoldDB" id="A0AAV9GPD3"/>
<organism evidence="2 3">
    <name type="scientific">Podospora aff. communis PSN243</name>
    <dbReference type="NCBI Taxonomy" id="3040156"/>
    <lineage>
        <taxon>Eukaryota</taxon>
        <taxon>Fungi</taxon>
        <taxon>Dikarya</taxon>
        <taxon>Ascomycota</taxon>
        <taxon>Pezizomycotina</taxon>
        <taxon>Sordariomycetes</taxon>
        <taxon>Sordariomycetidae</taxon>
        <taxon>Sordariales</taxon>
        <taxon>Podosporaceae</taxon>
        <taxon>Podospora</taxon>
    </lineage>
</organism>
<reference evidence="2" key="1">
    <citation type="journal article" date="2023" name="Mol. Phylogenet. Evol.">
        <title>Genome-scale phylogeny and comparative genomics of the fungal order Sordariales.</title>
        <authorList>
            <person name="Hensen N."/>
            <person name="Bonometti L."/>
            <person name="Westerberg I."/>
            <person name="Brannstrom I.O."/>
            <person name="Guillou S."/>
            <person name="Cros-Aarteil S."/>
            <person name="Calhoun S."/>
            <person name="Haridas S."/>
            <person name="Kuo A."/>
            <person name="Mondo S."/>
            <person name="Pangilinan J."/>
            <person name="Riley R."/>
            <person name="LaButti K."/>
            <person name="Andreopoulos B."/>
            <person name="Lipzen A."/>
            <person name="Chen C."/>
            <person name="Yan M."/>
            <person name="Daum C."/>
            <person name="Ng V."/>
            <person name="Clum A."/>
            <person name="Steindorff A."/>
            <person name="Ohm R.A."/>
            <person name="Martin F."/>
            <person name="Silar P."/>
            <person name="Natvig D.O."/>
            <person name="Lalanne C."/>
            <person name="Gautier V."/>
            <person name="Ament-Velasquez S.L."/>
            <person name="Kruys A."/>
            <person name="Hutchinson M.I."/>
            <person name="Powell A.J."/>
            <person name="Barry K."/>
            <person name="Miller A.N."/>
            <person name="Grigoriev I.V."/>
            <person name="Debuchy R."/>
            <person name="Gladieux P."/>
            <person name="Hiltunen Thoren M."/>
            <person name="Johannesson H."/>
        </authorList>
    </citation>
    <scope>NUCLEOTIDE SEQUENCE</scope>
    <source>
        <strain evidence="2">PSN243</strain>
    </source>
</reference>
<dbReference type="EMBL" id="MU865935">
    <property type="protein sequence ID" value="KAK4449844.1"/>
    <property type="molecule type" value="Genomic_DNA"/>
</dbReference>
<evidence type="ECO:0000256" key="1">
    <source>
        <dbReference type="SAM" id="Phobius"/>
    </source>
</evidence>
<feature type="transmembrane region" description="Helical" evidence="1">
    <location>
        <begin position="328"/>
        <end position="357"/>
    </location>
</feature>
<evidence type="ECO:0000313" key="2">
    <source>
        <dbReference type="EMBL" id="KAK4449844.1"/>
    </source>
</evidence>
<keyword evidence="1" id="KW-0472">Membrane</keyword>
<proteinExistence type="predicted"/>
<reference evidence="2" key="2">
    <citation type="submission" date="2023-05" db="EMBL/GenBank/DDBJ databases">
        <authorList>
            <consortium name="Lawrence Berkeley National Laboratory"/>
            <person name="Steindorff A."/>
            <person name="Hensen N."/>
            <person name="Bonometti L."/>
            <person name="Westerberg I."/>
            <person name="Brannstrom I.O."/>
            <person name="Guillou S."/>
            <person name="Cros-Aarteil S."/>
            <person name="Calhoun S."/>
            <person name="Haridas S."/>
            <person name="Kuo A."/>
            <person name="Mondo S."/>
            <person name="Pangilinan J."/>
            <person name="Riley R."/>
            <person name="Labutti K."/>
            <person name="Andreopoulos B."/>
            <person name="Lipzen A."/>
            <person name="Chen C."/>
            <person name="Yanf M."/>
            <person name="Daum C."/>
            <person name="Ng V."/>
            <person name="Clum A."/>
            <person name="Ohm R."/>
            <person name="Martin F."/>
            <person name="Silar P."/>
            <person name="Natvig D."/>
            <person name="Lalanne C."/>
            <person name="Gautier V."/>
            <person name="Ament-Velasquez S.L."/>
            <person name="Kruys A."/>
            <person name="Hutchinson M.I."/>
            <person name="Powell A.J."/>
            <person name="Barry K."/>
            <person name="Miller A.N."/>
            <person name="Grigoriev I.V."/>
            <person name="Debuchy R."/>
            <person name="Gladieux P."/>
            <person name="Thoren M.H."/>
            <person name="Johannesson H."/>
        </authorList>
    </citation>
    <scope>NUCLEOTIDE SEQUENCE</scope>
    <source>
        <strain evidence="2">PSN243</strain>
    </source>
</reference>
<comment type="caution">
    <text evidence="2">The sequence shown here is derived from an EMBL/GenBank/DDBJ whole genome shotgun (WGS) entry which is preliminary data.</text>
</comment>
<keyword evidence="1" id="KW-0812">Transmembrane</keyword>
<evidence type="ECO:0000313" key="3">
    <source>
        <dbReference type="Proteomes" id="UP001321760"/>
    </source>
</evidence>
<sequence>MSTNFEYRSKIAAALLGRPGDFPAYFRLYDELFNFGTGGHIIEFGISPPRVPGRQPTDHDMILTAAQLLKTNTNLTPEAAGRALLKQLPPGRSQGEIDFVLNLAVQAMYMVDANIRGSDGSFYATGKSWNQGEAFVDFVARCFPQVSAERQEHIAMVIEERKALKAWKLRDRLNISFKGTDNLANHLLFDPRNRVVYVFHHAAYLKAHLDLWSERPAAKDAGISSALEHGTLSPRLLAETLHSLQSILFCYDDDRSMTMLQQLVKRHSFDHSSCIHEGYKMFQSTADSFPYTYWGERLAVLHGLMNNRPPRTNLGRWVRWRASESNSFLIAMLALAISIVVGILSLGLSGLQVWIAWQAWKFPVDGRA</sequence>
<accession>A0AAV9GPD3</accession>
<protein>
    <submittedName>
        <fullName evidence="2">Uncharacterized protein</fullName>
    </submittedName>
</protein>
<gene>
    <name evidence="2" type="ORF">QBC34DRAFT_494267</name>
</gene>
<keyword evidence="1" id="KW-1133">Transmembrane helix</keyword>
<name>A0AAV9GPD3_9PEZI</name>
<keyword evidence="3" id="KW-1185">Reference proteome</keyword>